<dbReference type="InterPro" id="IPR036051">
    <property type="entry name" value="KRAB_dom_sf"/>
</dbReference>
<reference evidence="2" key="1">
    <citation type="submission" date="2025-08" db="UniProtKB">
        <authorList>
            <consortium name="Ensembl"/>
        </authorList>
    </citation>
    <scope>IDENTIFICATION</scope>
</reference>
<dbReference type="Ensembl" id="ENSSMRT00000016150.1">
    <property type="protein sequence ID" value="ENSSMRP00000013876.1"/>
    <property type="gene ID" value="ENSSMRG00000010772.1"/>
</dbReference>
<dbReference type="InterPro" id="IPR050169">
    <property type="entry name" value="Krueppel_C2H2_ZnF"/>
</dbReference>
<reference evidence="2" key="2">
    <citation type="submission" date="2025-09" db="UniProtKB">
        <authorList>
            <consortium name="Ensembl"/>
        </authorList>
    </citation>
    <scope>IDENTIFICATION</scope>
</reference>
<evidence type="ECO:0000313" key="3">
    <source>
        <dbReference type="Proteomes" id="UP000694421"/>
    </source>
</evidence>
<evidence type="ECO:0000313" key="2">
    <source>
        <dbReference type="Ensembl" id="ENSSMRP00000013876.1"/>
    </source>
</evidence>
<proteinExistence type="predicted"/>
<dbReference type="PROSITE" id="PS50805">
    <property type="entry name" value="KRAB"/>
    <property type="match status" value="1"/>
</dbReference>
<evidence type="ECO:0000259" key="1">
    <source>
        <dbReference type="PROSITE" id="PS50805"/>
    </source>
</evidence>
<feature type="domain" description="KRAB" evidence="1">
    <location>
        <begin position="18"/>
        <end position="89"/>
    </location>
</feature>
<dbReference type="PANTHER" id="PTHR23232:SF156">
    <property type="entry name" value="KRAB DOMAIN-CONTAINING PROTEIN"/>
    <property type="match status" value="1"/>
</dbReference>
<dbReference type="CDD" id="cd07765">
    <property type="entry name" value="KRAB_A-box"/>
    <property type="match status" value="1"/>
</dbReference>
<name>A0A8D0C453_SALMN</name>
<dbReference type="GeneTree" id="ENSGT01150000286941"/>
<dbReference type="Proteomes" id="UP000694421">
    <property type="component" value="Unplaced"/>
</dbReference>
<dbReference type="AlphaFoldDB" id="A0A8D0C453"/>
<dbReference type="InterPro" id="IPR001909">
    <property type="entry name" value="KRAB"/>
</dbReference>
<dbReference type="Gene3D" id="6.10.140.140">
    <property type="match status" value="1"/>
</dbReference>
<dbReference type="GO" id="GO:0006355">
    <property type="term" value="P:regulation of DNA-templated transcription"/>
    <property type="evidence" value="ECO:0007669"/>
    <property type="project" value="InterPro"/>
</dbReference>
<keyword evidence="3" id="KW-1185">Reference proteome</keyword>
<sequence length="156" mass="17558">SNLELLLPAGRPPRPVRVAFEDVAVYFTESQWALLDPNEKALYRDVMQENFENVSSLGIPLVKPNLISQLEQEEDPWIPDQLSKQLMGHCVKQDAGLDGPWPDPAGLLLCSYVLIKGRNWLLMQYISYLLSRILGKNKGLHGCLLGLIDPHIDVDI</sequence>
<dbReference type="SUPFAM" id="SSF109640">
    <property type="entry name" value="KRAB domain (Kruppel-associated box)"/>
    <property type="match status" value="1"/>
</dbReference>
<accession>A0A8D0C453</accession>
<dbReference type="Pfam" id="PF01352">
    <property type="entry name" value="KRAB"/>
    <property type="match status" value="1"/>
</dbReference>
<protein>
    <recommendedName>
        <fullName evidence="1">KRAB domain-containing protein</fullName>
    </recommendedName>
</protein>
<dbReference type="SMART" id="SM00349">
    <property type="entry name" value="KRAB"/>
    <property type="match status" value="1"/>
</dbReference>
<organism evidence="2 3">
    <name type="scientific">Salvator merianae</name>
    <name type="common">Argentine black and white tegu</name>
    <name type="synonym">Tupinambis merianae</name>
    <dbReference type="NCBI Taxonomy" id="96440"/>
    <lineage>
        <taxon>Eukaryota</taxon>
        <taxon>Metazoa</taxon>
        <taxon>Chordata</taxon>
        <taxon>Craniata</taxon>
        <taxon>Vertebrata</taxon>
        <taxon>Euteleostomi</taxon>
        <taxon>Lepidosauria</taxon>
        <taxon>Squamata</taxon>
        <taxon>Bifurcata</taxon>
        <taxon>Unidentata</taxon>
        <taxon>Episquamata</taxon>
        <taxon>Laterata</taxon>
        <taxon>Teiioidea</taxon>
        <taxon>Teiidae</taxon>
        <taxon>Salvator</taxon>
    </lineage>
</organism>
<dbReference type="PANTHER" id="PTHR23232">
    <property type="entry name" value="KRAB DOMAIN C2H2 ZINC FINGER"/>
    <property type="match status" value="1"/>
</dbReference>